<organism evidence="1">
    <name type="scientific">marine sediment metagenome</name>
    <dbReference type="NCBI Taxonomy" id="412755"/>
    <lineage>
        <taxon>unclassified sequences</taxon>
        <taxon>metagenomes</taxon>
        <taxon>ecological metagenomes</taxon>
    </lineage>
</organism>
<dbReference type="AlphaFoldDB" id="A0A0F9FZK7"/>
<dbReference type="PROSITE" id="PS51257">
    <property type="entry name" value="PROKAR_LIPOPROTEIN"/>
    <property type="match status" value="1"/>
</dbReference>
<sequence length="201" mass="23133">MAKISRFLCIIFTLFLVGCTYSPYRYSFSLIDPYVEDLTYGDGDVFFQFIPTAEYIWVSIYNRSENGIYFIRDKAEYIDPNGESHSILFGWDFASAMKDFVRGDLYLNPIKINPKSASEGNVWINIWPGPGGDIGEGWVTVKDTDIEYLDHKMLPEYEFQGDGMALKDSTFSLILPVSFDGYKRDYEFTFMITDVETSDSK</sequence>
<proteinExistence type="predicted"/>
<name>A0A0F9FZK7_9ZZZZ</name>
<protein>
    <submittedName>
        <fullName evidence="1">Uncharacterized protein</fullName>
    </submittedName>
</protein>
<reference evidence="1" key="1">
    <citation type="journal article" date="2015" name="Nature">
        <title>Complex archaea that bridge the gap between prokaryotes and eukaryotes.</title>
        <authorList>
            <person name="Spang A."/>
            <person name="Saw J.H."/>
            <person name="Jorgensen S.L."/>
            <person name="Zaremba-Niedzwiedzka K."/>
            <person name="Martijn J."/>
            <person name="Lind A.E."/>
            <person name="van Eijk R."/>
            <person name="Schleper C."/>
            <person name="Guy L."/>
            <person name="Ettema T.J."/>
        </authorList>
    </citation>
    <scope>NUCLEOTIDE SEQUENCE</scope>
</reference>
<evidence type="ECO:0000313" key="1">
    <source>
        <dbReference type="EMBL" id="KKL91844.1"/>
    </source>
</evidence>
<accession>A0A0F9FZK7</accession>
<dbReference type="EMBL" id="LAZR01019625">
    <property type="protein sequence ID" value="KKL91844.1"/>
    <property type="molecule type" value="Genomic_DNA"/>
</dbReference>
<comment type="caution">
    <text evidence="1">The sequence shown here is derived from an EMBL/GenBank/DDBJ whole genome shotgun (WGS) entry which is preliminary data.</text>
</comment>
<gene>
    <name evidence="1" type="ORF">LCGC14_1890630</name>
</gene>